<comment type="catalytic activity">
    <reaction evidence="8">
        <text>Couples ATP hydrolysis with the unwinding of duplex DNA by translocating in the 3'-5' direction.</text>
        <dbReference type="EC" id="5.6.2.4"/>
    </reaction>
</comment>
<evidence type="ECO:0000313" key="16">
    <source>
        <dbReference type="Proteomes" id="UP000239649"/>
    </source>
</evidence>
<dbReference type="InterPro" id="IPR014017">
    <property type="entry name" value="DNA_helicase_UvrD-like_C"/>
</dbReference>
<comment type="similarity">
    <text evidence="1">Belongs to the helicase family. UvrD subfamily.</text>
</comment>
<feature type="domain" description="UvrD-like helicase ATP-binding" evidence="13">
    <location>
        <begin position="1"/>
        <end position="243"/>
    </location>
</feature>
<protein>
    <recommendedName>
        <fullName evidence="9">DNA 3'-5' helicase</fullName>
        <ecNumber evidence="9">5.6.2.4</ecNumber>
    </recommendedName>
</protein>
<dbReference type="GO" id="GO:0003677">
    <property type="term" value="F:DNA binding"/>
    <property type="evidence" value="ECO:0007669"/>
    <property type="project" value="UniProtKB-KW"/>
</dbReference>
<dbReference type="InterPro" id="IPR014016">
    <property type="entry name" value="UvrD-like_ATP-bd"/>
</dbReference>
<evidence type="ECO:0000256" key="8">
    <source>
        <dbReference type="ARBA" id="ARBA00034617"/>
    </source>
</evidence>
<keyword evidence="5 11" id="KW-0067">ATP-binding</keyword>
<dbReference type="STRING" id="554055.A0A2P6VB40"/>
<keyword evidence="4 11" id="KW-0347">Helicase</keyword>
<dbReference type="PANTHER" id="PTHR11070">
    <property type="entry name" value="UVRD / RECB / PCRA DNA HELICASE FAMILY MEMBER"/>
    <property type="match status" value="1"/>
</dbReference>
<dbReference type="EC" id="5.6.2.4" evidence="9"/>
<comment type="catalytic activity">
    <reaction evidence="10">
        <text>ATP + H2O = ADP + phosphate + H(+)</text>
        <dbReference type="Rhea" id="RHEA:13065"/>
        <dbReference type="ChEBI" id="CHEBI:15377"/>
        <dbReference type="ChEBI" id="CHEBI:15378"/>
        <dbReference type="ChEBI" id="CHEBI:30616"/>
        <dbReference type="ChEBI" id="CHEBI:43474"/>
        <dbReference type="ChEBI" id="CHEBI:456216"/>
        <dbReference type="EC" id="5.6.2.4"/>
    </reaction>
</comment>
<evidence type="ECO:0000259" key="14">
    <source>
        <dbReference type="PROSITE" id="PS51217"/>
    </source>
</evidence>
<dbReference type="Proteomes" id="UP000239649">
    <property type="component" value="Unassembled WGS sequence"/>
</dbReference>
<comment type="caution">
    <text evidence="11">Lacks conserved residue(s) required for the propagation of feature annotation.</text>
</comment>
<evidence type="ECO:0000256" key="9">
    <source>
        <dbReference type="ARBA" id="ARBA00034808"/>
    </source>
</evidence>
<evidence type="ECO:0000256" key="6">
    <source>
        <dbReference type="ARBA" id="ARBA00023125"/>
    </source>
</evidence>
<reference evidence="15 16" key="1">
    <citation type="journal article" date="2018" name="Plant J.">
        <title>Genome sequences of Chlorella sorokiniana UTEX 1602 and Micractinium conductrix SAG 241.80: implications to maltose excretion by a green alga.</title>
        <authorList>
            <person name="Arriola M.B."/>
            <person name="Velmurugan N."/>
            <person name="Zhang Y."/>
            <person name="Plunkett M.H."/>
            <person name="Hondzo H."/>
            <person name="Barney B.M."/>
        </authorList>
    </citation>
    <scope>NUCLEOTIDE SEQUENCE [LARGE SCALE GENOMIC DNA]</scope>
    <source>
        <strain evidence="15 16">SAG 241.80</strain>
    </source>
</reference>
<evidence type="ECO:0000256" key="4">
    <source>
        <dbReference type="ARBA" id="ARBA00022806"/>
    </source>
</evidence>
<evidence type="ECO:0000256" key="7">
    <source>
        <dbReference type="ARBA" id="ARBA00023235"/>
    </source>
</evidence>
<feature type="compositionally biased region" description="Low complexity" evidence="12">
    <location>
        <begin position="737"/>
        <end position="810"/>
    </location>
</feature>
<keyword evidence="6" id="KW-0238">DNA-binding</keyword>
<evidence type="ECO:0000256" key="3">
    <source>
        <dbReference type="ARBA" id="ARBA00022801"/>
    </source>
</evidence>
<evidence type="ECO:0000256" key="11">
    <source>
        <dbReference type="PROSITE-ProRule" id="PRU00560"/>
    </source>
</evidence>
<evidence type="ECO:0000256" key="1">
    <source>
        <dbReference type="ARBA" id="ARBA00009922"/>
    </source>
</evidence>
<accession>A0A2P6VB40</accession>
<dbReference type="InterPro" id="IPR027417">
    <property type="entry name" value="P-loop_NTPase"/>
</dbReference>
<keyword evidence="7" id="KW-0413">Isomerase</keyword>
<evidence type="ECO:0000256" key="10">
    <source>
        <dbReference type="ARBA" id="ARBA00048988"/>
    </source>
</evidence>
<comment type="caution">
    <text evidence="15">The sequence shown here is derived from an EMBL/GenBank/DDBJ whole genome shotgun (WGS) entry which is preliminary data.</text>
</comment>
<dbReference type="GO" id="GO:0043138">
    <property type="term" value="F:3'-5' DNA helicase activity"/>
    <property type="evidence" value="ECO:0007669"/>
    <property type="project" value="UniProtKB-EC"/>
</dbReference>
<dbReference type="EMBL" id="LHPF02000015">
    <property type="protein sequence ID" value="PSC71295.1"/>
    <property type="molecule type" value="Genomic_DNA"/>
</dbReference>
<proteinExistence type="inferred from homology"/>
<dbReference type="Gene3D" id="1.10.10.160">
    <property type="match status" value="1"/>
</dbReference>
<dbReference type="PROSITE" id="PS51198">
    <property type="entry name" value="UVRD_HELICASE_ATP_BIND"/>
    <property type="match status" value="1"/>
</dbReference>
<keyword evidence="2 11" id="KW-0547">Nucleotide-binding</keyword>
<sequence>MKERLAVLLGEEAARDLFAGTFHSLCYRLLKRHISELPDAGRTSAFTVYDQDMSARLLARLVRQQEPDWKARVVNDKAAALQGAISRLKNSMLTWHAATPRDAAERAVAHLAKQHGAAPLVELAEMGDWFERYEQALRDNNALDFDDLLGLTVGLLRGAPAVRERLARHFRHVLVDEFQDTNAAQYEMVRLLSLPRADLFVVGDPDQAIYGWRGAQAGNMTQALTKDFKDTQVYALRDNYRSCARIVATAEHVIAKNEDWDRAGLRAQRPPGGPIEVHVLGDSHDEAEFIARDIQSLAVSGAHPLEQIAVLFRTHVQARLVEQQLVLRGVPYVVVGGVPFWRRVEIQDVMAYLRLAVSLQDDVALARIINTPKRGLGDTSVDKLSAAAAARGVTLSALLFGAPSTRDGGAAGAAALPPLPDRQELGLTARAAAAVEAFRQTVAALRAEACGRPLASVLESVLVQTSYRQHVQAGGCSSSPKEKDGKAEERLLRIEQLLAVAREYVPGSLSGADPRDLTLDVEQQGFDERMAGSSGSTGSSTGGGSGGDTSSSYGAGSSGSDGAGSSMGDERPASAGLAAYEVASSQLHHAQCFIDEVALYSGTEEGGAGAQGVRLMTMHAAKGLEFEAVFIPGCNEGTVPLLRWEDGDAADGLAEERRLFYVSLTRAKQRLRLSHTRVVSHFGRENRREAEVSRFLGDVIKAGHAVVRNSEDEGSPPPSHGRSPWQQRFGGTHARGRAGLSDGRGRSSSSSSSSSGTTASLQQQRQQQQPGMQQQQGQKPPPRQQQQPSQQQQQQLSAAQLSALKRGGRR</sequence>
<name>A0A2P6VB40_9CHLO</name>
<evidence type="ECO:0000256" key="2">
    <source>
        <dbReference type="ARBA" id="ARBA00022741"/>
    </source>
</evidence>
<evidence type="ECO:0000259" key="13">
    <source>
        <dbReference type="PROSITE" id="PS51198"/>
    </source>
</evidence>
<dbReference type="GO" id="GO:0005634">
    <property type="term" value="C:nucleus"/>
    <property type="evidence" value="ECO:0007669"/>
    <property type="project" value="TreeGrafter"/>
</dbReference>
<feature type="domain" description="UvrD-like helicase C-terminal" evidence="14">
    <location>
        <begin position="244"/>
        <end position="623"/>
    </location>
</feature>
<organism evidence="15 16">
    <name type="scientific">Micractinium conductrix</name>
    <dbReference type="NCBI Taxonomy" id="554055"/>
    <lineage>
        <taxon>Eukaryota</taxon>
        <taxon>Viridiplantae</taxon>
        <taxon>Chlorophyta</taxon>
        <taxon>core chlorophytes</taxon>
        <taxon>Trebouxiophyceae</taxon>
        <taxon>Chlorellales</taxon>
        <taxon>Chlorellaceae</taxon>
        <taxon>Chlorella clade</taxon>
        <taxon>Micractinium</taxon>
    </lineage>
</organism>
<dbReference type="CDD" id="cd18807">
    <property type="entry name" value="SF1_C_UvrD"/>
    <property type="match status" value="1"/>
</dbReference>
<keyword evidence="3 11" id="KW-0378">Hydrolase</keyword>
<dbReference type="AlphaFoldDB" id="A0A2P6VB40"/>
<evidence type="ECO:0000256" key="5">
    <source>
        <dbReference type="ARBA" id="ARBA00022840"/>
    </source>
</evidence>
<dbReference type="Gene3D" id="1.10.486.10">
    <property type="entry name" value="PCRA, domain 4"/>
    <property type="match status" value="2"/>
</dbReference>
<dbReference type="CDD" id="cd17932">
    <property type="entry name" value="DEXQc_UvrD"/>
    <property type="match status" value="1"/>
</dbReference>
<dbReference type="Pfam" id="PF13361">
    <property type="entry name" value="UvrD_C"/>
    <property type="match status" value="2"/>
</dbReference>
<evidence type="ECO:0000256" key="12">
    <source>
        <dbReference type="SAM" id="MobiDB-lite"/>
    </source>
</evidence>
<dbReference type="GO" id="GO:0016787">
    <property type="term" value="F:hydrolase activity"/>
    <property type="evidence" value="ECO:0007669"/>
    <property type="project" value="UniProtKB-UniRule"/>
</dbReference>
<dbReference type="GO" id="GO:0005524">
    <property type="term" value="F:ATP binding"/>
    <property type="evidence" value="ECO:0007669"/>
    <property type="project" value="UniProtKB-UniRule"/>
</dbReference>
<dbReference type="InterPro" id="IPR000212">
    <property type="entry name" value="DNA_helicase_UvrD/REP"/>
</dbReference>
<dbReference type="GO" id="GO:0000725">
    <property type="term" value="P:recombinational repair"/>
    <property type="evidence" value="ECO:0007669"/>
    <property type="project" value="TreeGrafter"/>
</dbReference>
<keyword evidence="16" id="KW-1185">Reference proteome</keyword>
<gene>
    <name evidence="15" type="ORF">C2E20_5222</name>
</gene>
<dbReference type="InterPro" id="IPR013986">
    <property type="entry name" value="DExx_box_DNA_helicase_dom_sf"/>
</dbReference>
<dbReference type="OrthoDB" id="542744at2759"/>
<dbReference type="Gene3D" id="3.40.50.300">
    <property type="entry name" value="P-loop containing nucleotide triphosphate hydrolases"/>
    <property type="match status" value="3"/>
</dbReference>
<feature type="region of interest" description="Disordered" evidence="12">
    <location>
        <begin position="528"/>
        <end position="571"/>
    </location>
</feature>
<evidence type="ECO:0000313" key="15">
    <source>
        <dbReference type="EMBL" id="PSC71295.1"/>
    </source>
</evidence>
<dbReference type="SUPFAM" id="SSF52540">
    <property type="entry name" value="P-loop containing nucleoside triphosphate hydrolases"/>
    <property type="match status" value="1"/>
</dbReference>
<feature type="region of interest" description="Disordered" evidence="12">
    <location>
        <begin position="708"/>
        <end position="810"/>
    </location>
</feature>
<dbReference type="Pfam" id="PF00580">
    <property type="entry name" value="UvrD-helicase"/>
    <property type="match status" value="1"/>
</dbReference>
<dbReference type="PANTHER" id="PTHR11070:SF2">
    <property type="entry name" value="ATP-DEPENDENT DNA HELICASE SRS2"/>
    <property type="match status" value="1"/>
</dbReference>
<dbReference type="PROSITE" id="PS51217">
    <property type="entry name" value="UVRD_HELICASE_CTER"/>
    <property type="match status" value="1"/>
</dbReference>